<feature type="region of interest" description="Disordered" evidence="1">
    <location>
        <begin position="1"/>
        <end position="45"/>
    </location>
</feature>
<feature type="compositionally biased region" description="Low complexity" evidence="1">
    <location>
        <begin position="29"/>
        <end position="42"/>
    </location>
</feature>
<sequence>MTRSSSSSLAVETGSADPRQSSSNHVDPAAATTEEASQAASQQDCKAHDELPFMLARYLNEVRWDEIPATEKIYRDSL</sequence>
<protein>
    <submittedName>
        <fullName evidence="2">Uncharacterized protein</fullName>
    </submittedName>
</protein>
<reference evidence="2" key="1">
    <citation type="submission" date="2021-11" db="EMBL/GenBank/DDBJ databases">
        <title>Purpureocillium_takamizusanense_genome.</title>
        <authorList>
            <person name="Nguyen N.-H."/>
        </authorList>
    </citation>
    <scope>NUCLEOTIDE SEQUENCE</scope>
    <source>
        <strain evidence="2">PT3</strain>
    </source>
</reference>
<proteinExistence type="predicted"/>
<dbReference type="RefSeq" id="XP_047842028.1">
    <property type="nucleotide sequence ID" value="XM_047986048.1"/>
</dbReference>
<accession>A0A9Q8QH42</accession>
<feature type="compositionally biased region" description="Polar residues" evidence="1">
    <location>
        <begin position="1"/>
        <end position="10"/>
    </location>
</feature>
<organism evidence="2 3">
    <name type="scientific">Purpureocillium takamizusanense</name>
    <dbReference type="NCBI Taxonomy" id="2060973"/>
    <lineage>
        <taxon>Eukaryota</taxon>
        <taxon>Fungi</taxon>
        <taxon>Dikarya</taxon>
        <taxon>Ascomycota</taxon>
        <taxon>Pezizomycotina</taxon>
        <taxon>Sordariomycetes</taxon>
        <taxon>Hypocreomycetidae</taxon>
        <taxon>Hypocreales</taxon>
        <taxon>Ophiocordycipitaceae</taxon>
        <taxon>Purpureocillium</taxon>
    </lineage>
</organism>
<evidence type="ECO:0000313" key="2">
    <source>
        <dbReference type="EMBL" id="UNI18547.1"/>
    </source>
</evidence>
<dbReference type="Proteomes" id="UP000829364">
    <property type="component" value="Chromosome 4"/>
</dbReference>
<evidence type="ECO:0000256" key="1">
    <source>
        <dbReference type="SAM" id="MobiDB-lite"/>
    </source>
</evidence>
<gene>
    <name evidence="2" type="ORF">JDV02_004810</name>
</gene>
<dbReference type="GeneID" id="72066761"/>
<name>A0A9Q8QH42_9HYPO</name>
<evidence type="ECO:0000313" key="3">
    <source>
        <dbReference type="Proteomes" id="UP000829364"/>
    </source>
</evidence>
<dbReference type="KEGG" id="ptkz:JDV02_004810"/>
<dbReference type="AlphaFoldDB" id="A0A9Q8QH42"/>
<keyword evidence="3" id="KW-1185">Reference proteome</keyword>
<dbReference type="EMBL" id="CP086357">
    <property type="protein sequence ID" value="UNI18547.1"/>
    <property type="molecule type" value="Genomic_DNA"/>
</dbReference>